<dbReference type="KEGG" id="tal:Thal_0375"/>
<dbReference type="GO" id="GO:0008933">
    <property type="term" value="F:peptidoglycan lytic transglycosylase activity"/>
    <property type="evidence" value="ECO:0007669"/>
    <property type="project" value="InterPro"/>
</dbReference>
<dbReference type="PANTHER" id="PTHR37423:SF2">
    <property type="entry name" value="MEMBRANE-BOUND LYTIC MUREIN TRANSGLYCOSYLASE C"/>
    <property type="match status" value="1"/>
</dbReference>
<accession>D3SPC3</accession>
<dbReference type="InterPro" id="IPR023346">
    <property type="entry name" value="Lysozyme-like_dom_sf"/>
</dbReference>
<comment type="similarity">
    <text evidence="1">Belongs to the transglycosylase Slt family.</text>
</comment>
<dbReference type="CDD" id="cd16894">
    <property type="entry name" value="MltD-like"/>
    <property type="match status" value="1"/>
</dbReference>
<dbReference type="HOGENOM" id="CLU_009520_1_1_0"/>
<dbReference type="InterPro" id="IPR008258">
    <property type="entry name" value="Transglycosylase_SLT_dom_1"/>
</dbReference>
<dbReference type="eggNOG" id="COG0741">
    <property type="taxonomic scope" value="Bacteria"/>
</dbReference>
<protein>
    <submittedName>
        <fullName evidence="3">Lytic transglycosylase catalytic</fullName>
    </submittedName>
</protein>
<dbReference type="CAZy" id="GH23">
    <property type="family name" value="Glycoside Hydrolase Family 23"/>
</dbReference>
<dbReference type="Pfam" id="PF01464">
    <property type="entry name" value="SLT"/>
    <property type="match status" value="1"/>
</dbReference>
<dbReference type="Proteomes" id="UP000002043">
    <property type="component" value="Chromosome"/>
</dbReference>
<dbReference type="GO" id="GO:0000270">
    <property type="term" value="P:peptidoglycan metabolic process"/>
    <property type="evidence" value="ECO:0007669"/>
    <property type="project" value="InterPro"/>
</dbReference>
<dbReference type="PROSITE" id="PS51257">
    <property type="entry name" value="PROKAR_LIPOPROTEIN"/>
    <property type="match status" value="1"/>
</dbReference>
<keyword evidence="4" id="KW-1185">Reference proteome</keyword>
<dbReference type="PANTHER" id="PTHR37423">
    <property type="entry name" value="SOLUBLE LYTIC MUREIN TRANSGLYCOSYLASE-RELATED"/>
    <property type="match status" value="1"/>
</dbReference>
<name>D3SPC3_THEAH</name>
<dbReference type="PROSITE" id="PS00922">
    <property type="entry name" value="TRANSGLYCOSYLASE"/>
    <property type="match status" value="1"/>
</dbReference>
<feature type="domain" description="Transglycosylase SLT" evidence="2">
    <location>
        <begin position="100"/>
        <end position="192"/>
    </location>
</feature>
<evidence type="ECO:0000313" key="3">
    <source>
        <dbReference type="EMBL" id="ADC89010.1"/>
    </source>
</evidence>
<organism evidence="3 4">
    <name type="scientific">Thermocrinis albus (strain DSM 14484 / JCM 11386 / HI 11/12)</name>
    <dbReference type="NCBI Taxonomy" id="638303"/>
    <lineage>
        <taxon>Bacteria</taxon>
        <taxon>Pseudomonadati</taxon>
        <taxon>Aquificota</taxon>
        <taxon>Aquificia</taxon>
        <taxon>Aquificales</taxon>
        <taxon>Aquificaceae</taxon>
        <taxon>Thermocrinis</taxon>
    </lineage>
</organism>
<dbReference type="SUPFAM" id="SSF53955">
    <property type="entry name" value="Lysozyme-like"/>
    <property type="match status" value="1"/>
</dbReference>
<dbReference type="InterPro" id="IPR000189">
    <property type="entry name" value="Transglyc_AS"/>
</dbReference>
<dbReference type="OrthoDB" id="9815002at2"/>
<evidence type="ECO:0000313" key="4">
    <source>
        <dbReference type="Proteomes" id="UP000002043"/>
    </source>
</evidence>
<dbReference type="AlphaFoldDB" id="D3SPC3"/>
<dbReference type="STRING" id="638303.Thal_0375"/>
<reference evidence="4" key="1">
    <citation type="journal article" date="2010" name="Stand. Genomic Sci.">
        <title>Complete genome sequence of Thermocrinis albus type strain (HI 11/12T).</title>
        <authorList>
            <person name="Wirth R."/>
            <person name="Sikorski J."/>
            <person name="Brambilla E."/>
            <person name="Misra M."/>
            <person name="Lapidus A."/>
            <person name="Copeland A."/>
            <person name="Nolan M."/>
            <person name="Lucas S."/>
            <person name="Chen F."/>
            <person name="Tice H."/>
            <person name="Cheng J.F."/>
            <person name="Han C."/>
            <person name="Detter J.C."/>
            <person name="Tapia R."/>
            <person name="Bruce D."/>
            <person name="Goodwin L."/>
            <person name="Pitluck S."/>
            <person name="Pati A."/>
            <person name="Anderson I."/>
            <person name="Ivanova N."/>
            <person name="Mavromatis K."/>
            <person name="Mikhailova N."/>
            <person name="Chen A."/>
            <person name="Palaniappan K."/>
            <person name="Bilek Y."/>
            <person name="Hader T."/>
            <person name="Land M."/>
            <person name="Hauser L."/>
            <person name="Chang Y.J."/>
            <person name="Jeffries C.D."/>
            <person name="Tindall B.J."/>
            <person name="Rohde M."/>
            <person name="Goker M."/>
            <person name="Bristow J."/>
            <person name="Eisen J.A."/>
            <person name="Markowitz V."/>
            <person name="Hugenholtz P."/>
            <person name="Kyrpides N.C."/>
            <person name="Klenk H.P."/>
        </authorList>
    </citation>
    <scope>NUCLEOTIDE SEQUENCE [LARGE SCALE GENOMIC DNA]</scope>
    <source>
        <strain evidence="4">DSM 14484 / JCM 11386 / HI 11/12</strain>
    </source>
</reference>
<proteinExistence type="inferred from homology"/>
<sequence>MLKGVLLFLTACFLTSCTPTLRQTLYPDKDNAVFLQRGQLVFSEEEERFLQEEARQFQIEVPDREEIRKYIRYFLSNKRFTQYALKRANYYMPLIKPVLEKHGLPPELALLPAIESGFNPFAVSRSGAAGLWQFMPQTARRYGLRVDNLVDERYDIQKSTEAAARYLKDLYSFFKNWELALAAYNCGEGCVFSRTGGVDFWQTKEFLPLETRNYVPAFMALLLLARFPEKYGLDISVDSISVVRKRVEEDTSVKDLITEAQIQKSVFYDLNPHIKTDKIPAGAYVYLPANPEEERKVIRWDNGAKFIVR</sequence>
<gene>
    <name evidence="3" type="ordered locus">Thal_0375</name>
</gene>
<dbReference type="Gene3D" id="1.10.530.10">
    <property type="match status" value="1"/>
</dbReference>
<dbReference type="GO" id="GO:0016020">
    <property type="term" value="C:membrane"/>
    <property type="evidence" value="ECO:0007669"/>
    <property type="project" value="InterPro"/>
</dbReference>
<evidence type="ECO:0000259" key="2">
    <source>
        <dbReference type="Pfam" id="PF01464"/>
    </source>
</evidence>
<dbReference type="EMBL" id="CP001931">
    <property type="protein sequence ID" value="ADC89010.1"/>
    <property type="molecule type" value="Genomic_DNA"/>
</dbReference>
<evidence type="ECO:0000256" key="1">
    <source>
        <dbReference type="ARBA" id="ARBA00007734"/>
    </source>
</evidence>